<protein>
    <submittedName>
        <fullName evidence="1">Uncharacterized protein</fullName>
    </submittedName>
</protein>
<keyword evidence="2" id="KW-1185">Reference proteome</keyword>
<dbReference type="Proteomes" id="UP000320042">
    <property type="component" value="Unassembled WGS sequence"/>
</dbReference>
<dbReference type="EMBL" id="VOEJ01000001">
    <property type="protein sequence ID" value="TWR31013.1"/>
    <property type="molecule type" value="Genomic_DNA"/>
</dbReference>
<name>A0A563UI91_9SPHI</name>
<proteinExistence type="predicted"/>
<reference evidence="1 2" key="1">
    <citation type="submission" date="2019-07" db="EMBL/GenBank/DDBJ databases">
        <authorList>
            <person name="Kim J."/>
        </authorList>
    </citation>
    <scope>NUCLEOTIDE SEQUENCE [LARGE SCALE GENOMIC DNA]</scope>
    <source>
        <strain evidence="2">dk17</strain>
    </source>
</reference>
<organism evidence="1 2">
    <name type="scientific">Mucilaginibacter pallidiroseus</name>
    <dbReference type="NCBI Taxonomy" id="2599295"/>
    <lineage>
        <taxon>Bacteria</taxon>
        <taxon>Pseudomonadati</taxon>
        <taxon>Bacteroidota</taxon>
        <taxon>Sphingobacteriia</taxon>
        <taxon>Sphingobacteriales</taxon>
        <taxon>Sphingobacteriaceae</taxon>
        <taxon>Mucilaginibacter</taxon>
    </lineage>
</organism>
<gene>
    <name evidence="1" type="ORF">FPZ43_00575</name>
</gene>
<accession>A0A563UI91</accession>
<dbReference type="AlphaFoldDB" id="A0A563UI91"/>
<evidence type="ECO:0000313" key="2">
    <source>
        <dbReference type="Proteomes" id="UP000320042"/>
    </source>
</evidence>
<sequence length="98" mass="10421">MCRASARAVILVNINTFCRTERVASYNSIAAKPFVTAISGAIGTKISVGTGAVNRNHVTTIQPVITVTRGQRIAKHPLATIQVNKLAAGGIVITFYIR</sequence>
<evidence type="ECO:0000313" key="1">
    <source>
        <dbReference type="EMBL" id="TWR31013.1"/>
    </source>
</evidence>
<comment type="caution">
    <text evidence="1">The sequence shown here is derived from an EMBL/GenBank/DDBJ whole genome shotgun (WGS) entry which is preliminary data.</text>
</comment>